<dbReference type="AlphaFoldDB" id="A0A6A2ZM34"/>
<comment type="caution">
    <text evidence="3">The sequence shown here is derived from an EMBL/GenBank/DDBJ whole genome shotgun (WGS) entry which is preliminary data.</text>
</comment>
<evidence type="ECO:0000259" key="2">
    <source>
        <dbReference type="Pfam" id="PF13456"/>
    </source>
</evidence>
<dbReference type="PANTHER" id="PTHR47723:SF19">
    <property type="entry name" value="POLYNUCLEOTIDYL TRANSFERASE, RIBONUCLEASE H-LIKE SUPERFAMILY PROTEIN"/>
    <property type="match status" value="1"/>
</dbReference>
<sequence>MCSEIAVQLLQFGVHFYLMLIIRIWSSVEIIRSAIAWATLNQNQGVAGRGEIQLPGGGALRDEHGRCIEGFIRSIAQCDALHAELWAIMDDISSATARGFHSIELETDSTLDIRILSSPEQPTNVTIVRRIRAILRNH</sequence>
<dbReference type="CDD" id="cd06222">
    <property type="entry name" value="RNase_H_like"/>
    <property type="match status" value="1"/>
</dbReference>
<dbReference type="GO" id="GO:0004523">
    <property type="term" value="F:RNA-DNA hybrid ribonuclease activity"/>
    <property type="evidence" value="ECO:0007669"/>
    <property type="project" value="InterPro"/>
</dbReference>
<reference evidence="3" key="1">
    <citation type="submission" date="2019-09" db="EMBL/GenBank/DDBJ databases">
        <title>Draft genome information of white flower Hibiscus syriacus.</title>
        <authorList>
            <person name="Kim Y.-M."/>
        </authorList>
    </citation>
    <scope>NUCLEOTIDE SEQUENCE [LARGE SCALE GENOMIC DNA]</scope>
    <source>
        <strain evidence="3">YM2019G1</strain>
    </source>
</reference>
<gene>
    <name evidence="3" type="ORF">F3Y22_tig00110831pilonHSYRG00796</name>
</gene>
<accession>A0A6A2ZM34</accession>
<keyword evidence="1" id="KW-0472">Membrane</keyword>
<dbReference type="Proteomes" id="UP000436088">
    <property type="component" value="Unassembled WGS sequence"/>
</dbReference>
<dbReference type="EMBL" id="VEPZ02001131">
    <property type="protein sequence ID" value="KAE8692793.1"/>
    <property type="molecule type" value="Genomic_DNA"/>
</dbReference>
<dbReference type="PANTHER" id="PTHR47723">
    <property type="entry name" value="OS05G0353850 PROTEIN"/>
    <property type="match status" value="1"/>
</dbReference>
<dbReference type="InterPro" id="IPR002156">
    <property type="entry name" value="RNaseH_domain"/>
</dbReference>
<dbReference type="Gene3D" id="3.30.420.10">
    <property type="entry name" value="Ribonuclease H-like superfamily/Ribonuclease H"/>
    <property type="match status" value="1"/>
</dbReference>
<keyword evidence="1" id="KW-0812">Transmembrane</keyword>
<dbReference type="InterPro" id="IPR053151">
    <property type="entry name" value="RNase_H-like"/>
</dbReference>
<dbReference type="GO" id="GO:0003676">
    <property type="term" value="F:nucleic acid binding"/>
    <property type="evidence" value="ECO:0007669"/>
    <property type="project" value="InterPro"/>
</dbReference>
<dbReference type="InterPro" id="IPR044730">
    <property type="entry name" value="RNase_H-like_dom_plant"/>
</dbReference>
<proteinExistence type="predicted"/>
<name>A0A6A2ZM34_HIBSY</name>
<feature type="transmembrane region" description="Helical" evidence="1">
    <location>
        <begin position="6"/>
        <end position="25"/>
    </location>
</feature>
<evidence type="ECO:0000256" key="1">
    <source>
        <dbReference type="SAM" id="Phobius"/>
    </source>
</evidence>
<feature type="domain" description="RNase H type-1" evidence="2">
    <location>
        <begin position="57"/>
        <end position="124"/>
    </location>
</feature>
<keyword evidence="1" id="KW-1133">Transmembrane helix</keyword>
<organism evidence="3 4">
    <name type="scientific">Hibiscus syriacus</name>
    <name type="common">Rose of Sharon</name>
    <dbReference type="NCBI Taxonomy" id="106335"/>
    <lineage>
        <taxon>Eukaryota</taxon>
        <taxon>Viridiplantae</taxon>
        <taxon>Streptophyta</taxon>
        <taxon>Embryophyta</taxon>
        <taxon>Tracheophyta</taxon>
        <taxon>Spermatophyta</taxon>
        <taxon>Magnoliopsida</taxon>
        <taxon>eudicotyledons</taxon>
        <taxon>Gunneridae</taxon>
        <taxon>Pentapetalae</taxon>
        <taxon>rosids</taxon>
        <taxon>malvids</taxon>
        <taxon>Malvales</taxon>
        <taxon>Malvaceae</taxon>
        <taxon>Malvoideae</taxon>
        <taxon>Hibiscus</taxon>
    </lineage>
</organism>
<protein>
    <recommendedName>
        <fullName evidence="2">RNase H type-1 domain-containing protein</fullName>
    </recommendedName>
</protein>
<dbReference type="Pfam" id="PF13456">
    <property type="entry name" value="RVT_3"/>
    <property type="match status" value="1"/>
</dbReference>
<dbReference type="InterPro" id="IPR036397">
    <property type="entry name" value="RNaseH_sf"/>
</dbReference>
<evidence type="ECO:0000313" key="3">
    <source>
        <dbReference type="EMBL" id="KAE8692793.1"/>
    </source>
</evidence>
<keyword evidence="4" id="KW-1185">Reference proteome</keyword>
<evidence type="ECO:0000313" key="4">
    <source>
        <dbReference type="Proteomes" id="UP000436088"/>
    </source>
</evidence>